<feature type="transmembrane region" description="Helical" evidence="14">
    <location>
        <begin position="1012"/>
        <end position="1030"/>
    </location>
</feature>
<proteinExistence type="predicted"/>
<comment type="caution">
    <text evidence="17">The sequence shown here is derived from an EMBL/GenBank/DDBJ whole genome shotgun (WGS) entry which is preliminary data.</text>
</comment>
<dbReference type="InterPro" id="IPR034300">
    <property type="entry name" value="PNTB-like"/>
</dbReference>
<evidence type="ECO:0000259" key="15">
    <source>
        <dbReference type="SMART" id="SM01002"/>
    </source>
</evidence>
<dbReference type="PANTHER" id="PTHR10160">
    <property type="entry name" value="NAD(P) TRANSHYDROGENASE"/>
    <property type="match status" value="1"/>
</dbReference>
<keyword evidence="11 14" id="KW-0472">Membrane</keyword>
<dbReference type="Proteomes" id="UP000186817">
    <property type="component" value="Unassembled WGS sequence"/>
</dbReference>
<keyword evidence="6" id="KW-0547">Nucleotide-binding</keyword>
<keyword evidence="8" id="KW-1278">Translocase</keyword>
<feature type="transmembrane region" description="Helical" evidence="14">
    <location>
        <begin position="1123"/>
        <end position="1142"/>
    </location>
</feature>
<keyword evidence="9 14" id="KW-1133">Transmembrane helix</keyword>
<evidence type="ECO:0000259" key="16">
    <source>
        <dbReference type="SMART" id="SM01003"/>
    </source>
</evidence>
<feature type="transmembrane region" description="Helical" evidence="14">
    <location>
        <begin position="985"/>
        <end position="1005"/>
    </location>
</feature>
<evidence type="ECO:0000313" key="17">
    <source>
        <dbReference type="EMBL" id="OLP81055.1"/>
    </source>
</evidence>
<dbReference type="Gene3D" id="3.50.50.60">
    <property type="entry name" value="FAD/NAD(P)-binding domain"/>
    <property type="match status" value="2"/>
</dbReference>
<dbReference type="EMBL" id="LSRX01001318">
    <property type="protein sequence ID" value="OLP81055.1"/>
    <property type="molecule type" value="Genomic_DNA"/>
</dbReference>
<evidence type="ECO:0000256" key="11">
    <source>
        <dbReference type="ARBA" id="ARBA00023136"/>
    </source>
</evidence>
<feature type="transmembrane region" description="Helical" evidence="14">
    <location>
        <begin position="933"/>
        <end position="953"/>
    </location>
</feature>
<dbReference type="Gene3D" id="3.40.50.720">
    <property type="entry name" value="NAD(P)-binding Rossmann-like Domain"/>
    <property type="match status" value="6"/>
</dbReference>
<dbReference type="Pfam" id="PF12769">
    <property type="entry name" value="PNTB_4TM"/>
    <property type="match status" value="1"/>
</dbReference>
<feature type="region of interest" description="Disordered" evidence="13">
    <location>
        <begin position="1"/>
        <end position="54"/>
    </location>
</feature>
<protein>
    <recommendedName>
        <fullName evidence="2">proton-translocating NAD(P)(+) transhydrogenase</fullName>
        <ecNumber evidence="2">7.1.1.1</ecNumber>
    </recommendedName>
</protein>
<evidence type="ECO:0000256" key="2">
    <source>
        <dbReference type="ARBA" id="ARBA00012943"/>
    </source>
</evidence>
<dbReference type="InterPro" id="IPR036188">
    <property type="entry name" value="FAD/NAD-bd_sf"/>
</dbReference>
<dbReference type="SUPFAM" id="SSF51905">
    <property type="entry name" value="FAD/NAD(P)-binding domain"/>
    <property type="match status" value="1"/>
</dbReference>
<feature type="transmembrane region" description="Helical" evidence="14">
    <location>
        <begin position="960"/>
        <end position="979"/>
    </location>
</feature>
<keyword evidence="18" id="KW-1185">Reference proteome</keyword>
<evidence type="ECO:0000256" key="9">
    <source>
        <dbReference type="ARBA" id="ARBA00022989"/>
    </source>
</evidence>
<dbReference type="GO" id="GO:0005886">
    <property type="term" value="C:plasma membrane"/>
    <property type="evidence" value="ECO:0007669"/>
    <property type="project" value="UniProtKB-SubCell"/>
</dbReference>
<comment type="subcellular location">
    <subcellularLocation>
        <location evidence="1">Cell inner membrane</location>
        <topology evidence="1">Multi-pass membrane protein</topology>
    </subcellularLocation>
</comment>
<reference evidence="17 18" key="1">
    <citation type="submission" date="2016-02" db="EMBL/GenBank/DDBJ databases">
        <title>Genome analysis of coral dinoflagellate symbionts highlights evolutionary adaptations to a symbiotic lifestyle.</title>
        <authorList>
            <person name="Aranda M."/>
            <person name="Li Y."/>
            <person name="Liew Y.J."/>
            <person name="Baumgarten S."/>
            <person name="Simakov O."/>
            <person name="Wilson M."/>
            <person name="Piel J."/>
            <person name="Ashoor H."/>
            <person name="Bougouffa S."/>
            <person name="Bajic V.B."/>
            <person name="Ryu T."/>
            <person name="Ravasi T."/>
            <person name="Bayer T."/>
            <person name="Micklem G."/>
            <person name="Kim H."/>
            <person name="Bhak J."/>
            <person name="Lajeunesse T.C."/>
            <person name="Voolstra C.R."/>
        </authorList>
    </citation>
    <scope>NUCLEOTIDE SEQUENCE [LARGE SCALE GENOMIC DNA]</scope>
    <source>
        <strain evidence="17 18">CCMP2467</strain>
    </source>
</reference>
<name>A0A1Q9CDQ7_SYMMI</name>
<evidence type="ECO:0000256" key="10">
    <source>
        <dbReference type="ARBA" id="ARBA00023027"/>
    </source>
</evidence>
<gene>
    <name evidence="17" type="primary">NNT</name>
    <name evidence="17" type="ORF">AK812_SmicGene38460</name>
</gene>
<evidence type="ECO:0000256" key="4">
    <source>
        <dbReference type="ARBA" id="ARBA00022519"/>
    </source>
</evidence>
<keyword evidence="3" id="KW-1003">Cell membrane</keyword>
<feature type="transmembrane region" description="Helical" evidence="14">
    <location>
        <begin position="1050"/>
        <end position="1067"/>
    </location>
</feature>
<dbReference type="OrthoDB" id="436818at2759"/>
<evidence type="ECO:0000256" key="8">
    <source>
        <dbReference type="ARBA" id="ARBA00022967"/>
    </source>
</evidence>
<feature type="transmembrane region" description="Helical" evidence="14">
    <location>
        <begin position="1074"/>
        <end position="1092"/>
    </location>
</feature>
<organism evidence="17 18">
    <name type="scientific">Symbiodinium microadriaticum</name>
    <name type="common">Dinoflagellate</name>
    <name type="synonym">Zooxanthella microadriatica</name>
    <dbReference type="NCBI Taxonomy" id="2951"/>
    <lineage>
        <taxon>Eukaryota</taxon>
        <taxon>Sar</taxon>
        <taxon>Alveolata</taxon>
        <taxon>Dinophyceae</taxon>
        <taxon>Suessiales</taxon>
        <taxon>Symbiodiniaceae</taxon>
        <taxon>Symbiodinium</taxon>
    </lineage>
</organism>
<evidence type="ECO:0000256" key="12">
    <source>
        <dbReference type="ARBA" id="ARBA00048202"/>
    </source>
</evidence>
<dbReference type="SUPFAM" id="SSF51735">
    <property type="entry name" value="NAD(P)-binding Rossmann-fold domains"/>
    <property type="match status" value="1"/>
</dbReference>
<feature type="transmembrane region" description="Helical" evidence="14">
    <location>
        <begin position="1154"/>
        <end position="1177"/>
    </location>
</feature>
<evidence type="ECO:0000313" key="18">
    <source>
        <dbReference type="Proteomes" id="UP000186817"/>
    </source>
</evidence>
<evidence type="ECO:0000256" key="3">
    <source>
        <dbReference type="ARBA" id="ARBA00022475"/>
    </source>
</evidence>
<dbReference type="InterPro" id="IPR024605">
    <property type="entry name" value="NADP_transhyd_a_C"/>
</dbReference>
<keyword evidence="4" id="KW-0997">Cell inner membrane</keyword>
<feature type="domain" description="Alanine dehydrogenase/pyridine nucleotide transhydrogenase NAD(H)-binding" evidence="15">
    <location>
        <begin position="391"/>
        <end position="864"/>
    </location>
</feature>
<evidence type="ECO:0000256" key="7">
    <source>
        <dbReference type="ARBA" id="ARBA00022857"/>
    </source>
</evidence>
<dbReference type="PANTHER" id="PTHR10160:SF19">
    <property type="entry name" value="PROTON-TRANSLOCATING NAD(P)(+) TRANSHYDROGENASE"/>
    <property type="match status" value="1"/>
</dbReference>
<keyword evidence="5 14" id="KW-0812">Transmembrane</keyword>
<evidence type="ECO:0000256" key="6">
    <source>
        <dbReference type="ARBA" id="ARBA00022741"/>
    </source>
</evidence>
<evidence type="ECO:0000256" key="14">
    <source>
        <dbReference type="SAM" id="Phobius"/>
    </source>
</evidence>
<dbReference type="GO" id="GO:0008750">
    <property type="term" value="F:proton-translocating NAD(P)+ transhydrogenase activity"/>
    <property type="evidence" value="ECO:0007669"/>
    <property type="project" value="UniProtKB-EC"/>
</dbReference>
<dbReference type="Pfam" id="PF01262">
    <property type="entry name" value="AlaDh_PNT_C"/>
    <property type="match status" value="3"/>
</dbReference>
<evidence type="ECO:0000256" key="1">
    <source>
        <dbReference type="ARBA" id="ARBA00004429"/>
    </source>
</evidence>
<dbReference type="InterPro" id="IPR036291">
    <property type="entry name" value="NAD(P)-bd_dom_sf"/>
</dbReference>
<evidence type="ECO:0000256" key="5">
    <source>
        <dbReference type="ARBA" id="ARBA00022692"/>
    </source>
</evidence>
<dbReference type="SUPFAM" id="SSF52283">
    <property type="entry name" value="Formate/glycerate dehydrogenase catalytic domain-like"/>
    <property type="match status" value="2"/>
</dbReference>
<sequence>MGGVTTMDEADPMPVLPDGTDDGGSGRVAVTEEAAPGPENTGDGGVATTDGATPNWTPLTLVTQVMATAPLLQNDALPQATAGAAVMLELGVLHEGFNPDSRISKGDQRISMVPDVAEQLIKDGYGVIVEKGAGIYSGFTDEAGASWPAEVHLLAMYSAPAFVKARGVLKKRKAVTRASPKEIPIASYEKAPLWMDLNWRDLHAQRNRCDQWRRVSEGMQEVHLGALSKRSRGELLIILTTGCKIASRAGVIQKSTVLFSIEPPTADFPQCKGKVIISWVGRLLDKGKDICEKAKAAGVTLIDVTAVPRITIAQKLDVLSSQAKVAGSDDKEAADQLQGHRAVIEASYSFGRFHTAEMTAAGKYPPSQTFVLGCGVAGLAAIGHRAVIEASYSFGRFHTAEMTAAGKYPPSQTFVLGCGVAGLAAIGTSKAMGSVVRAWDVRDVSDQVHSMGAKWVSVDFKESGEGQGGYAKESSDAFKKVQQETFKKVLSECDIAISTAAIPGRPSPLLITKDAVSAMRPGSRKPNAAFLLATQMPTPLGPCGPAGAATSWDWHRESALVAKDPGASHLGRASSVYTAWCQMKELCTVKTSEVFDASSSAFAFFFPPLPEEPDVTLAGDAPKEARDQLPDLRLATPLLEENLRGYGSMPGIPMSFTLSDYCAREPPFSPASTVSYGRQAPVSPAATEYCYGGQAPVSPASTHYFYATDAPDSPASTTYIFGREAPSSPASTVCDYQTFEAPLPEYNGGEALTEVLSPKKFPTHLKWRHFSEDRSQARNNFGEHCPSQWCGLFNSCCPDAVPESCSRCQQALGSFFDHHCPFLFLSLLTGTKVVVDLAAAGGGNCELTKPGEVYTTANGVTIIGYSDMPARMSNQASTMYAQNMCNLLRHIHGKEKAAAFMKNLLGALDAGEEGDIVSRSIVCSRDGQLARGSAAMIGAVVLTIGVGCMLAMGEGVKTSLLTTFLLAGAAGYQAVWGVAHALHTPLMSVTNAISGCTAIGGLLLLEKTDSGFAWLLAALAVLVSAVNIFGGFVVSQRMLDLFKKPGDKDFSGMMLFPGVVFLLVALTRPELLKAVTTVSALLCVAAIGGLATMSTANMGCKFGIVGVFGAMVATMVDLSEENLVVSSILLAIGAAAGTTLGMKVSPIALPQTVAAFHSLVGLAAMCTSIGSFVNRAFTDFFGPARFFPAMSDSPVKPLKVAVIGAGLGGLVLAKTILTEGPGNIEVQVYEAWDSWKTRGGSLQMAKGVRITMRTDLQSMLVDSMPPDTFKLGHKLSEIAENRDGVVLTFENGVTCTADLVVAADGIHSVVKRKIFNDDKPEHTGFRCLYALCSKPIRSDPSMMQINWYEVGDKGYQVVDWTAGSGESRHDGHSFVFRDDELVSERWDSTIVKEKMKDMTKDILSRHPTLAAAIENADICFDWGTDTHIL</sequence>
<dbReference type="EC" id="7.1.1.1" evidence="2"/>
<dbReference type="SMART" id="SM01003">
    <property type="entry name" value="AlaDh_PNT_N"/>
    <property type="match status" value="1"/>
</dbReference>
<dbReference type="InterPro" id="IPR007698">
    <property type="entry name" value="AlaDH/PNT_NAD(H)-bd"/>
</dbReference>
<accession>A0A1Q9CDQ7</accession>
<comment type="catalytic activity">
    <reaction evidence="12">
        <text>NAD(+) + NADPH + H(+)(in) = NADH + NADP(+) + H(+)(out)</text>
        <dbReference type="Rhea" id="RHEA:47992"/>
        <dbReference type="ChEBI" id="CHEBI:15378"/>
        <dbReference type="ChEBI" id="CHEBI:57540"/>
        <dbReference type="ChEBI" id="CHEBI:57783"/>
        <dbReference type="ChEBI" id="CHEBI:57945"/>
        <dbReference type="ChEBI" id="CHEBI:58349"/>
        <dbReference type="EC" id="7.1.1.1"/>
    </reaction>
</comment>
<keyword evidence="7" id="KW-0521">NADP</keyword>
<dbReference type="Pfam" id="PF05222">
    <property type="entry name" value="AlaDh_PNT_N"/>
    <property type="match status" value="1"/>
</dbReference>
<dbReference type="Pfam" id="PF02233">
    <property type="entry name" value="PNTB"/>
    <property type="match status" value="1"/>
</dbReference>
<feature type="domain" description="Alanine dehydrogenase/pyridine nucleotide transhydrogenase N-terminal" evidence="16">
    <location>
        <begin position="91"/>
        <end position="326"/>
    </location>
</feature>
<dbReference type="GO" id="GO:0006740">
    <property type="term" value="P:NADPH regeneration"/>
    <property type="evidence" value="ECO:0007669"/>
    <property type="project" value="TreeGrafter"/>
</dbReference>
<evidence type="ECO:0000256" key="13">
    <source>
        <dbReference type="SAM" id="MobiDB-lite"/>
    </source>
</evidence>
<dbReference type="InterPro" id="IPR007886">
    <property type="entry name" value="AlaDH/PNT_N"/>
</dbReference>
<dbReference type="SMART" id="SM01002">
    <property type="entry name" value="AlaDh_PNT_C"/>
    <property type="match status" value="1"/>
</dbReference>
<keyword evidence="10" id="KW-0520">NAD</keyword>
<dbReference type="GO" id="GO:0050661">
    <property type="term" value="F:NADP binding"/>
    <property type="evidence" value="ECO:0007669"/>
    <property type="project" value="TreeGrafter"/>
</dbReference>